<organism evidence="1 2">
    <name type="scientific">Streptococcus dysgalactiae</name>
    <dbReference type="NCBI Taxonomy" id="1334"/>
    <lineage>
        <taxon>Bacteria</taxon>
        <taxon>Bacillati</taxon>
        <taxon>Bacillota</taxon>
        <taxon>Bacilli</taxon>
        <taxon>Lactobacillales</taxon>
        <taxon>Streptococcaceae</taxon>
        <taxon>Streptococcus</taxon>
    </lineage>
</organism>
<name>A0ABU0A949_STRDY</name>
<dbReference type="Proteomes" id="UP001237071">
    <property type="component" value="Unassembled WGS sequence"/>
</dbReference>
<dbReference type="RefSeq" id="WP_003056467.1">
    <property type="nucleotide sequence ID" value="NZ_CP066073.1"/>
</dbReference>
<sequence>MAKIGLNFGEKLQIVDKNYRVITDSLDLNAVFGKLTYRSNEGNELIYEEDRSQRNDDGSYAQVATGEIRGVNLGIHSSNQHETLFFTIVDMSEQEIEDLGLTYREEVELSDIVVTYSAIGRNDNYRLYASKIKKKGTTATPKTAKIPEGEPKK</sequence>
<gene>
    <name evidence="1" type="ORF">J2S26_001923</name>
</gene>
<keyword evidence="2" id="KW-1185">Reference proteome</keyword>
<dbReference type="EMBL" id="JAUSTL010000022">
    <property type="protein sequence ID" value="MDQ0263820.1"/>
    <property type="molecule type" value="Genomic_DNA"/>
</dbReference>
<reference evidence="1 2" key="1">
    <citation type="submission" date="2023-07" db="EMBL/GenBank/DDBJ databases">
        <title>Genomic Encyclopedia of Type Strains, Phase IV (KMG-IV): sequencing the most valuable type-strain genomes for metagenomic binning, comparative biology and taxonomic classification.</title>
        <authorList>
            <person name="Goeker M."/>
        </authorList>
    </citation>
    <scope>NUCLEOTIDE SEQUENCE [LARGE SCALE GENOMIC DNA]</scope>
    <source>
        <strain evidence="1 2">DSM 23147</strain>
    </source>
</reference>
<evidence type="ECO:0000313" key="1">
    <source>
        <dbReference type="EMBL" id="MDQ0263820.1"/>
    </source>
</evidence>
<proteinExistence type="predicted"/>
<evidence type="ECO:0008006" key="3">
    <source>
        <dbReference type="Google" id="ProtNLM"/>
    </source>
</evidence>
<evidence type="ECO:0000313" key="2">
    <source>
        <dbReference type="Proteomes" id="UP001237071"/>
    </source>
</evidence>
<comment type="caution">
    <text evidence="1">The sequence shown here is derived from an EMBL/GenBank/DDBJ whole genome shotgun (WGS) entry which is preliminary data.</text>
</comment>
<protein>
    <recommendedName>
        <fullName evidence="3">Conjugal transfer protein</fullName>
    </recommendedName>
</protein>
<accession>A0ABU0A949</accession>